<gene>
    <name evidence="2" type="ORF">AMAG_18893</name>
</gene>
<proteinExistence type="predicted"/>
<evidence type="ECO:0000256" key="1">
    <source>
        <dbReference type="SAM" id="MobiDB-lite"/>
    </source>
</evidence>
<evidence type="ECO:0000313" key="2">
    <source>
        <dbReference type="EMBL" id="KNE62609.1"/>
    </source>
</evidence>
<sequence>MAVQGGQRQKEPHREDRAVAKTGSHFNFMDWFPHISRMNEYKAARNGTAWHGNSTATAAQTKKQPRSSISLGGAEGAHEHERQRSPTYLLSTDRTSAATRPRHGNKRTKKKRHQNATPRVPRHSKAAHSIP</sequence>
<dbReference type="VEuPathDB" id="FungiDB:AMAG_18893"/>
<dbReference type="AlphaFoldDB" id="A0A0L0SJK0"/>
<accession>A0A0L0SJK0</accession>
<evidence type="ECO:0000313" key="3">
    <source>
        <dbReference type="Proteomes" id="UP000054350"/>
    </source>
</evidence>
<feature type="compositionally biased region" description="Basic residues" evidence="1">
    <location>
        <begin position="100"/>
        <end position="131"/>
    </location>
</feature>
<keyword evidence="3" id="KW-1185">Reference proteome</keyword>
<feature type="region of interest" description="Disordered" evidence="1">
    <location>
        <begin position="52"/>
        <end position="131"/>
    </location>
</feature>
<dbReference type="EMBL" id="GG745340">
    <property type="protein sequence ID" value="KNE62609.1"/>
    <property type="molecule type" value="Genomic_DNA"/>
</dbReference>
<feature type="compositionally biased region" description="Polar residues" evidence="1">
    <location>
        <begin position="85"/>
        <end position="98"/>
    </location>
</feature>
<organism evidence="2 3">
    <name type="scientific">Allomyces macrogynus (strain ATCC 38327)</name>
    <name type="common">Allomyces javanicus var. macrogynus</name>
    <dbReference type="NCBI Taxonomy" id="578462"/>
    <lineage>
        <taxon>Eukaryota</taxon>
        <taxon>Fungi</taxon>
        <taxon>Fungi incertae sedis</taxon>
        <taxon>Blastocladiomycota</taxon>
        <taxon>Blastocladiomycetes</taxon>
        <taxon>Blastocladiales</taxon>
        <taxon>Blastocladiaceae</taxon>
        <taxon>Allomyces</taxon>
    </lineage>
</organism>
<feature type="compositionally biased region" description="Basic and acidic residues" evidence="1">
    <location>
        <begin position="8"/>
        <end position="19"/>
    </location>
</feature>
<dbReference type="Proteomes" id="UP000054350">
    <property type="component" value="Unassembled WGS sequence"/>
</dbReference>
<feature type="region of interest" description="Disordered" evidence="1">
    <location>
        <begin position="1"/>
        <end position="24"/>
    </location>
</feature>
<name>A0A0L0SJK0_ALLM3</name>
<feature type="compositionally biased region" description="Polar residues" evidence="1">
    <location>
        <begin position="52"/>
        <end position="70"/>
    </location>
</feature>
<reference evidence="2 3" key="1">
    <citation type="submission" date="2009-11" db="EMBL/GenBank/DDBJ databases">
        <title>Annotation of Allomyces macrogynus ATCC 38327.</title>
        <authorList>
            <consortium name="The Broad Institute Genome Sequencing Platform"/>
            <person name="Russ C."/>
            <person name="Cuomo C."/>
            <person name="Burger G."/>
            <person name="Gray M.W."/>
            <person name="Holland P.W.H."/>
            <person name="King N."/>
            <person name="Lang F.B.F."/>
            <person name="Roger A.J."/>
            <person name="Ruiz-Trillo I."/>
            <person name="Young S.K."/>
            <person name="Zeng Q."/>
            <person name="Gargeya S."/>
            <person name="Fitzgerald M."/>
            <person name="Haas B."/>
            <person name="Abouelleil A."/>
            <person name="Alvarado L."/>
            <person name="Arachchi H.M."/>
            <person name="Berlin A."/>
            <person name="Chapman S.B."/>
            <person name="Gearin G."/>
            <person name="Goldberg J."/>
            <person name="Griggs A."/>
            <person name="Gujja S."/>
            <person name="Hansen M."/>
            <person name="Heiman D."/>
            <person name="Howarth C."/>
            <person name="Larimer J."/>
            <person name="Lui A."/>
            <person name="MacDonald P.J.P."/>
            <person name="McCowen C."/>
            <person name="Montmayeur A."/>
            <person name="Murphy C."/>
            <person name="Neiman D."/>
            <person name="Pearson M."/>
            <person name="Priest M."/>
            <person name="Roberts A."/>
            <person name="Saif S."/>
            <person name="Shea T."/>
            <person name="Sisk P."/>
            <person name="Stolte C."/>
            <person name="Sykes S."/>
            <person name="Wortman J."/>
            <person name="Nusbaum C."/>
            <person name="Birren B."/>
        </authorList>
    </citation>
    <scope>NUCLEOTIDE SEQUENCE [LARGE SCALE GENOMIC DNA]</scope>
    <source>
        <strain evidence="2 3">ATCC 38327</strain>
    </source>
</reference>
<reference evidence="3" key="2">
    <citation type="submission" date="2009-11" db="EMBL/GenBank/DDBJ databases">
        <title>The Genome Sequence of Allomyces macrogynus strain ATCC 38327.</title>
        <authorList>
            <consortium name="The Broad Institute Genome Sequencing Platform"/>
            <person name="Russ C."/>
            <person name="Cuomo C."/>
            <person name="Shea T."/>
            <person name="Young S.K."/>
            <person name="Zeng Q."/>
            <person name="Koehrsen M."/>
            <person name="Haas B."/>
            <person name="Borodovsky M."/>
            <person name="Guigo R."/>
            <person name="Alvarado L."/>
            <person name="Berlin A."/>
            <person name="Borenstein D."/>
            <person name="Chen Z."/>
            <person name="Engels R."/>
            <person name="Freedman E."/>
            <person name="Gellesch M."/>
            <person name="Goldberg J."/>
            <person name="Griggs A."/>
            <person name="Gujja S."/>
            <person name="Heiman D."/>
            <person name="Hepburn T."/>
            <person name="Howarth C."/>
            <person name="Jen D."/>
            <person name="Larson L."/>
            <person name="Lewis B."/>
            <person name="Mehta T."/>
            <person name="Park D."/>
            <person name="Pearson M."/>
            <person name="Roberts A."/>
            <person name="Saif S."/>
            <person name="Shenoy N."/>
            <person name="Sisk P."/>
            <person name="Stolte C."/>
            <person name="Sykes S."/>
            <person name="Walk T."/>
            <person name="White J."/>
            <person name="Yandava C."/>
            <person name="Burger G."/>
            <person name="Gray M.W."/>
            <person name="Holland P.W.H."/>
            <person name="King N."/>
            <person name="Lang F.B.F."/>
            <person name="Roger A.J."/>
            <person name="Ruiz-Trillo I."/>
            <person name="Lander E."/>
            <person name="Nusbaum C."/>
        </authorList>
    </citation>
    <scope>NUCLEOTIDE SEQUENCE [LARGE SCALE GENOMIC DNA]</scope>
    <source>
        <strain evidence="3">ATCC 38327</strain>
    </source>
</reference>
<protein>
    <submittedName>
        <fullName evidence="2">Uncharacterized protein</fullName>
    </submittedName>
</protein>